<comment type="subcellular location">
    <subcellularLocation>
        <location evidence="2 10">Cell membrane</location>
        <topology evidence="2 10">Multi-pass membrane protein</topology>
    </subcellularLocation>
</comment>
<comment type="similarity">
    <text evidence="3 10">Belongs to the binding-protein-dependent transport system permease family. CysTW subfamily.</text>
</comment>
<comment type="caution">
    <text evidence="12">The sequence shown here is derived from an EMBL/GenBank/DDBJ whole genome shotgun (WGS) entry which is preliminary data.</text>
</comment>
<evidence type="ECO:0000256" key="10">
    <source>
        <dbReference type="RuleBase" id="RU363043"/>
    </source>
</evidence>
<name>A0ABV6H6Z8_9ACTN</name>
<evidence type="ECO:0000256" key="9">
    <source>
        <dbReference type="ARBA" id="ARBA00023136"/>
    </source>
</evidence>
<evidence type="ECO:0000256" key="8">
    <source>
        <dbReference type="ARBA" id="ARBA00022989"/>
    </source>
</evidence>
<keyword evidence="4" id="KW-0813">Transport</keyword>
<evidence type="ECO:0000256" key="5">
    <source>
        <dbReference type="ARBA" id="ARBA00022475"/>
    </source>
</evidence>
<feature type="transmembrane region" description="Helical" evidence="10">
    <location>
        <begin position="122"/>
        <end position="146"/>
    </location>
</feature>
<comment type="function">
    <text evidence="1">Part of the binding-protein-dependent transport system for phosphate; probably responsible for the translocation of the substrate across the membrane.</text>
</comment>
<dbReference type="InterPro" id="IPR051408">
    <property type="entry name" value="Phosphate_transprt_permease"/>
</dbReference>
<dbReference type="RefSeq" id="WP_382362399.1">
    <property type="nucleotide sequence ID" value="NZ_JBHLWV010000016.1"/>
</dbReference>
<keyword evidence="13" id="KW-1185">Reference proteome</keyword>
<feature type="transmembrane region" description="Helical" evidence="10">
    <location>
        <begin position="33"/>
        <end position="57"/>
    </location>
</feature>
<dbReference type="PANTHER" id="PTHR42922">
    <property type="entry name" value="PHOSPHATE TRANSPORT SYSTEM PERMEASE PROTEIN PSTA"/>
    <property type="match status" value="1"/>
</dbReference>
<evidence type="ECO:0000256" key="2">
    <source>
        <dbReference type="ARBA" id="ARBA00004651"/>
    </source>
</evidence>
<dbReference type="CDD" id="cd06261">
    <property type="entry name" value="TM_PBP2"/>
    <property type="match status" value="1"/>
</dbReference>
<dbReference type="EMBL" id="JBHLWV010000016">
    <property type="protein sequence ID" value="MFC0314531.1"/>
    <property type="molecule type" value="Genomic_DNA"/>
</dbReference>
<evidence type="ECO:0000313" key="12">
    <source>
        <dbReference type="EMBL" id="MFC0314531.1"/>
    </source>
</evidence>
<protein>
    <recommendedName>
        <fullName evidence="10">Phosphate transport system permease protein PstA</fullName>
    </recommendedName>
</protein>
<dbReference type="InterPro" id="IPR000515">
    <property type="entry name" value="MetI-like"/>
</dbReference>
<evidence type="ECO:0000256" key="3">
    <source>
        <dbReference type="ARBA" id="ARBA00007069"/>
    </source>
</evidence>
<feature type="domain" description="ABC transmembrane type-1" evidence="11">
    <location>
        <begin position="84"/>
        <end position="289"/>
    </location>
</feature>
<keyword evidence="6" id="KW-0592">Phosphate transport</keyword>
<gene>
    <name evidence="12" type="primary">pstA</name>
    <name evidence="12" type="ORF">ACFFJD_06670</name>
</gene>
<dbReference type="PANTHER" id="PTHR42922:SF1">
    <property type="entry name" value="PHOSPHATE TRANSPORT SYSTEM PERMEASE PROTEIN PSTA"/>
    <property type="match status" value="1"/>
</dbReference>
<sequence length="303" mass="32480">MTRGKSSAVLDAPDGPTDLRLTRTSRRRTVTDVVARVAVTLAVVLAVLPLGWLVYTLVSRGIGPILDPDWWLKSERYGGAANAIVGTLMQTALAAVIAIPLGILVAIYLVEYANEGGRLVKVTTFMVDVLAGVPSIVAALFVYAVWRTTLDLPRSGFVVALALVLLMIPLVVRATEEMLKIVPRELREASYALGVPKWKTILRVVLPTAMSGIITGVMLAVARVMGESAPVLILVGATRAMNVNPFDGNQQSLPLQMLQEYNSGPSGYETVWGSALTLVIAVAIVYVMARLLAAFTGPRTERS</sequence>
<dbReference type="InterPro" id="IPR005672">
    <property type="entry name" value="Phosphate_PstA"/>
</dbReference>
<dbReference type="Proteomes" id="UP001589783">
    <property type="component" value="Unassembled WGS sequence"/>
</dbReference>
<evidence type="ECO:0000256" key="4">
    <source>
        <dbReference type="ARBA" id="ARBA00022448"/>
    </source>
</evidence>
<feature type="transmembrane region" description="Helical" evidence="10">
    <location>
        <begin position="204"/>
        <end position="225"/>
    </location>
</feature>
<evidence type="ECO:0000256" key="1">
    <source>
        <dbReference type="ARBA" id="ARBA00003510"/>
    </source>
</evidence>
<proteinExistence type="inferred from homology"/>
<dbReference type="Gene3D" id="1.10.3720.10">
    <property type="entry name" value="MetI-like"/>
    <property type="match status" value="1"/>
</dbReference>
<dbReference type="InterPro" id="IPR035906">
    <property type="entry name" value="MetI-like_sf"/>
</dbReference>
<reference evidence="12 13" key="1">
    <citation type="submission" date="2024-09" db="EMBL/GenBank/DDBJ databases">
        <authorList>
            <person name="Sun Q."/>
            <person name="Mori K."/>
        </authorList>
    </citation>
    <scope>NUCLEOTIDE SEQUENCE [LARGE SCALE GENOMIC DNA]</scope>
    <source>
        <strain evidence="12 13">CCM 7957</strain>
    </source>
</reference>
<accession>A0ABV6H6Z8</accession>
<keyword evidence="7 10" id="KW-0812">Transmembrane</keyword>
<keyword evidence="5 10" id="KW-1003">Cell membrane</keyword>
<feature type="transmembrane region" description="Helical" evidence="10">
    <location>
        <begin position="271"/>
        <end position="293"/>
    </location>
</feature>
<feature type="transmembrane region" description="Helical" evidence="10">
    <location>
        <begin position="77"/>
        <end position="110"/>
    </location>
</feature>
<evidence type="ECO:0000313" key="13">
    <source>
        <dbReference type="Proteomes" id="UP001589783"/>
    </source>
</evidence>
<evidence type="ECO:0000256" key="7">
    <source>
        <dbReference type="ARBA" id="ARBA00022692"/>
    </source>
</evidence>
<organism evidence="12 13">
    <name type="scientific">Gordonia phosphorivorans</name>
    <dbReference type="NCBI Taxonomy" id="1056982"/>
    <lineage>
        <taxon>Bacteria</taxon>
        <taxon>Bacillati</taxon>
        <taxon>Actinomycetota</taxon>
        <taxon>Actinomycetes</taxon>
        <taxon>Mycobacteriales</taxon>
        <taxon>Gordoniaceae</taxon>
        <taxon>Gordonia</taxon>
    </lineage>
</organism>
<dbReference type="PROSITE" id="PS50928">
    <property type="entry name" value="ABC_TM1"/>
    <property type="match status" value="1"/>
</dbReference>
<keyword evidence="9 10" id="KW-0472">Membrane</keyword>
<dbReference type="NCBIfam" id="TIGR00974">
    <property type="entry name" value="3a0107s02c"/>
    <property type="match status" value="1"/>
</dbReference>
<evidence type="ECO:0000259" key="11">
    <source>
        <dbReference type="PROSITE" id="PS50928"/>
    </source>
</evidence>
<feature type="transmembrane region" description="Helical" evidence="10">
    <location>
        <begin position="152"/>
        <end position="172"/>
    </location>
</feature>
<evidence type="ECO:0000256" key="6">
    <source>
        <dbReference type="ARBA" id="ARBA00022592"/>
    </source>
</evidence>
<dbReference type="SUPFAM" id="SSF161098">
    <property type="entry name" value="MetI-like"/>
    <property type="match status" value="1"/>
</dbReference>
<keyword evidence="8 10" id="KW-1133">Transmembrane helix</keyword>
<dbReference type="Pfam" id="PF00528">
    <property type="entry name" value="BPD_transp_1"/>
    <property type="match status" value="1"/>
</dbReference>